<name>A0A0R3SV66_HYMDI</name>
<proteinExistence type="predicted"/>
<evidence type="ECO:0000313" key="3">
    <source>
        <dbReference type="Proteomes" id="UP000274504"/>
    </source>
</evidence>
<dbReference type="EMBL" id="UYSG01011293">
    <property type="protein sequence ID" value="VDL61764.1"/>
    <property type="molecule type" value="Genomic_DNA"/>
</dbReference>
<protein>
    <submittedName>
        <fullName evidence="2 4">Uncharacterized protein</fullName>
    </submittedName>
</protein>
<dbReference type="Proteomes" id="UP000274504">
    <property type="component" value="Unassembled WGS sequence"/>
</dbReference>
<sequence length="41" mass="4652">MRICSCRASISAWCCQKHNLLLLLLLSDRSPASSLWKLDDC</sequence>
<feature type="signal peptide" evidence="1">
    <location>
        <begin position="1"/>
        <end position="22"/>
    </location>
</feature>
<keyword evidence="1" id="KW-0732">Signal</keyword>
<accession>A0A0R3SV66</accession>
<dbReference type="WBParaSite" id="HDID_0000944401-mRNA-1">
    <property type="protein sequence ID" value="HDID_0000944401-mRNA-1"/>
    <property type="gene ID" value="HDID_0000944401"/>
</dbReference>
<organism evidence="4">
    <name type="scientific">Hymenolepis diminuta</name>
    <name type="common">Rat tapeworm</name>
    <dbReference type="NCBI Taxonomy" id="6216"/>
    <lineage>
        <taxon>Eukaryota</taxon>
        <taxon>Metazoa</taxon>
        <taxon>Spiralia</taxon>
        <taxon>Lophotrochozoa</taxon>
        <taxon>Platyhelminthes</taxon>
        <taxon>Cestoda</taxon>
        <taxon>Eucestoda</taxon>
        <taxon>Cyclophyllidea</taxon>
        <taxon>Hymenolepididae</taxon>
        <taxon>Hymenolepis</taxon>
    </lineage>
</organism>
<reference evidence="4" key="1">
    <citation type="submission" date="2017-02" db="UniProtKB">
        <authorList>
            <consortium name="WormBaseParasite"/>
        </authorList>
    </citation>
    <scope>IDENTIFICATION</scope>
</reference>
<evidence type="ECO:0000256" key="1">
    <source>
        <dbReference type="SAM" id="SignalP"/>
    </source>
</evidence>
<reference evidence="2 3" key="2">
    <citation type="submission" date="2018-11" db="EMBL/GenBank/DDBJ databases">
        <authorList>
            <consortium name="Pathogen Informatics"/>
        </authorList>
    </citation>
    <scope>NUCLEOTIDE SEQUENCE [LARGE SCALE GENOMIC DNA]</scope>
</reference>
<feature type="chain" id="PRO_5043131481" evidence="1">
    <location>
        <begin position="23"/>
        <end position="41"/>
    </location>
</feature>
<gene>
    <name evidence="2" type="ORF">HDID_LOCUS9442</name>
</gene>
<evidence type="ECO:0000313" key="2">
    <source>
        <dbReference type="EMBL" id="VDL61764.1"/>
    </source>
</evidence>
<dbReference type="AlphaFoldDB" id="A0A0R3SV66"/>
<evidence type="ECO:0000313" key="4">
    <source>
        <dbReference type="WBParaSite" id="HDID_0000944401-mRNA-1"/>
    </source>
</evidence>